<dbReference type="eggNOG" id="COG1566">
    <property type="taxonomic scope" value="Bacteria"/>
</dbReference>
<dbReference type="EMBL" id="CP002546">
    <property type="protein sequence ID" value="ADY60508.1"/>
    <property type="molecule type" value="Genomic_DNA"/>
</dbReference>
<name>F0SFP8_RUBBR</name>
<proteinExistence type="predicted"/>
<feature type="coiled-coil region" evidence="1">
    <location>
        <begin position="109"/>
        <end position="164"/>
    </location>
</feature>
<accession>F0SFP8</accession>
<reference evidence="5" key="1">
    <citation type="submission" date="2011-02" db="EMBL/GenBank/DDBJ databases">
        <title>The complete genome of Planctomyces brasiliensis DSM 5305.</title>
        <authorList>
            <person name="Lucas S."/>
            <person name="Copeland A."/>
            <person name="Lapidus A."/>
            <person name="Bruce D."/>
            <person name="Goodwin L."/>
            <person name="Pitluck S."/>
            <person name="Kyrpides N."/>
            <person name="Mavromatis K."/>
            <person name="Pagani I."/>
            <person name="Ivanova N."/>
            <person name="Ovchinnikova G."/>
            <person name="Lu M."/>
            <person name="Detter J.C."/>
            <person name="Han C."/>
            <person name="Land M."/>
            <person name="Hauser L."/>
            <person name="Markowitz V."/>
            <person name="Cheng J.-F."/>
            <person name="Hugenholtz P."/>
            <person name="Woyke T."/>
            <person name="Wu D."/>
            <person name="Tindall B."/>
            <person name="Pomrenke H.G."/>
            <person name="Brambilla E."/>
            <person name="Klenk H.-P."/>
            <person name="Eisen J.A."/>
        </authorList>
    </citation>
    <scope>NUCLEOTIDE SEQUENCE [LARGE SCALE GENOMIC DNA]</scope>
    <source>
        <strain evidence="5">ATCC 49424 / DSM 5305 / JCM 21570 / NBRC 103401 / IFAM 1448</strain>
    </source>
</reference>
<evidence type="ECO:0000256" key="1">
    <source>
        <dbReference type="SAM" id="Coils"/>
    </source>
</evidence>
<evidence type="ECO:0000259" key="3">
    <source>
        <dbReference type="Pfam" id="PF25917"/>
    </source>
</evidence>
<protein>
    <submittedName>
        <fullName evidence="4">Efflux transporter, RND family, MFP subunit</fullName>
    </submittedName>
</protein>
<feature type="domain" description="Multidrug resistance protein MdtA-like barrel-sandwich hybrid" evidence="3">
    <location>
        <begin position="73"/>
        <end position="255"/>
    </location>
</feature>
<dbReference type="STRING" id="756272.Plabr_2909"/>
<evidence type="ECO:0000256" key="2">
    <source>
        <dbReference type="SAM" id="Phobius"/>
    </source>
</evidence>
<dbReference type="InterPro" id="IPR058625">
    <property type="entry name" value="MdtA-like_BSH"/>
</dbReference>
<dbReference type="Gene3D" id="2.40.420.20">
    <property type="match status" value="1"/>
</dbReference>
<dbReference type="Gene3D" id="1.10.287.470">
    <property type="entry name" value="Helix hairpin bin"/>
    <property type="match status" value="1"/>
</dbReference>
<dbReference type="HOGENOM" id="CLU_018816_18_1_0"/>
<dbReference type="PANTHER" id="PTHR30469">
    <property type="entry name" value="MULTIDRUG RESISTANCE PROTEIN MDTA"/>
    <property type="match status" value="1"/>
</dbReference>
<keyword evidence="2" id="KW-1133">Transmembrane helix</keyword>
<keyword evidence="1" id="KW-0175">Coiled coil</keyword>
<evidence type="ECO:0000313" key="5">
    <source>
        <dbReference type="Proteomes" id="UP000006860"/>
    </source>
</evidence>
<dbReference type="AlphaFoldDB" id="F0SFP8"/>
<keyword evidence="5" id="KW-1185">Reference proteome</keyword>
<organism evidence="4 5">
    <name type="scientific">Rubinisphaera brasiliensis (strain ATCC 49424 / DSM 5305 / JCM 21570 / IAM 15109 / NBRC 103401 / IFAM 1448)</name>
    <name type="common">Planctomyces brasiliensis</name>
    <dbReference type="NCBI Taxonomy" id="756272"/>
    <lineage>
        <taxon>Bacteria</taxon>
        <taxon>Pseudomonadati</taxon>
        <taxon>Planctomycetota</taxon>
        <taxon>Planctomycetia</taxon>
        <taxon>Planctomycetales</taxon>
        <taxon>Planctomycetaceae</taxon>
        <taxon>Rubinisphaera</taxon>
    </lineage>
</organism>
<keyword evidence="2" id="KW-0812">Transmembrane</keyword>
<dbReference type="Gene3D" id="2.40.50.100">
    <property type="match status" value="1"/>
</dbReference>
<dbReference type="Gene3D" id="2.40.30.170">
    <property type="match status" value="1"/>
</dbReference>
<dbReference type="RefSeq" id="WP_013629230.1">
    <property type="nucleotide sequence ID" value="NC_015174.1"/>
</dbReference>
<dbReference type="OrthoDB" id="233363at2"/>
<feature type="transmembrane region" description="Helical" evidence="2">
    <location>
        <begin position="12"/>
        <end position="33"/>
    </location>
</feature>
<dbReference type="Proteomes" id="UP000006860">
    <property type="component" value="Chromosome"/>
</dbReference>
<dbReference type="Pfam" id="PF25917">
    <property type="entry name" value="BSH_RND"/>
    <property type="match status" value="1"/>
</dbReference>
<evidence type="ECO:0000313" key="4">
    <source>
        <dbReference type="EMBL" id="ADY60508.1"/>
    </source>
</evidence>
<dbReference type="GO" id="GO:0015562">
    <property type="term" value="F:efflux transmembrane transporter activity"/>
    <property type="evidence" value="ECO:0007669"/>
    <property type="project" value="TreeGrafter"/>
</dbReference>
<gene>
    <name evidence="4" type="ordered locus">Plabr_2909</name>
</gene>
<dbReference type="SUPFAM" id="SSF111369">
    <property type="entry name" value="HlyD-like secretion proteins"/>
    <property type="match status" value="1"/>
</dbReference>
<dbReference type="PANTHER" id="PTHR30469:SF15">
    <property type="entry name" value="HLYD FAMILY OF SECRETION PROTEINS"/>
    <property type="match status" value="1"/>
</dbReference>
<sequence>MNIIRIGQEAIRLAAPVIILGAGVIGFAGLASMRQPPESRETEATRPLVEVAPVTIAAAELDIVTDGRVVPFREVRLSAEVSGRITRKTDACRAGRYVTAGTPLLEIDERTYQLAVERLREEVEQAQNSLDELEVELQNNDALIALLQEDLQLKKRELDRMNKLFSRGVLNESEVDEYRAKELSARNALTLQQNNRRKADSSRDRLRNSLDLARTRLAEAELELQKSKIVAPIDGVVVTESVEEGNYVSAGTELVTIDDTSAAEVRTTLRMDELNWVWQQGRSSGNTESPSIEQDYQLTSTPATISYRLAGQDYSWKGELWRYEGIGLNEKTRTVPVRILVSEPRDVRAERGEGLSVLAGPKALVRGMYVEVTLHTRPNVGFLSLPDEAVQPGNVVWVINGDTLRRVNLRNVRFQGDRVLVPEGGNELAVGDEVVVTPLQLAAEGMAVDVQREMNAVNDQNTSEGQQG</sequence>
<keyword evidence="2" id="KW-0472">Membrane</keyword>
<feature type="coiled-coil region" evidence="1">
    <location>
        <begin position="203"/>
        <end position="230"/>
    </location>
</feature>
<dbReference type="KEGG" id="pbs:Plabr_2909"/>
<dbReference type="GO" id="GO:1990281">
    <property type="term" value="C:efflux pump complex"/>
    <property type="evidence" value="ECO:0007669"/>
    <property type="project" value="TreeGrafter"/>
</dbReference>